<feature type="signal peptide" evidence="12">
    <location>
        <begin position="1"/>
        <end position="22"/>
    </location>
</feature>
<dbReference type="PANTHER" id="PTHR22760:SF3">
    <property type="entry name" value="GPI MANNOSYLTRANSFERASE 4"/>
    <property type="match status" value="1"/>
</dbReference>
<evidence type="ECO:0000256" key="9">
    <source>
        <dbReference type="ARBA" id="ARBA00023136"/>
    </source>
</evidence>
<evidence type="ECO:0000256" key="8">
    <source>
        <dbReference type="ARBA" id="ARBA00022989"/>
    </source>
</evidence>
<feature type="transmembrane region" description="Helical" evidence="11">
    <location>
        <begin position="380"/>
        <end position="399"/>
    </location>
</feature>
<evidence type="ECO:0000256" key="7">
    <source>
        <dbReference type="ARBA" id="ARBA00022824"/>
    </source>
</evidence>
<feature type="transmembrane region" description="Helical" evidence="11">
    <location>
        <begin position="341"/>
        <end position="360"/>
    </location>
</feature>
<evidence type="ECO:0000313" key="13">
    <source>
        <dbReference type="EMBL" id="GHP10693.1"/>
    </source>
</evidence>
<keyword evidence="12" id="KW-0732">Signal</keyword>
<keyword evidence="9 11" id="KW-0472">Membrane</keyword>
<evidence type="ECO:0000256" key="3">
    <source>
        <dbReference type="ARBA" id="ARBA00022502"/>
    </source>
</evidence>
<comment type="similarity">
    <text evidence="10">Belongs to the glycosyltransferase 22 family. PIGZ subfamily.</text>
</comment>
<proteinExistence type="inferred from homology"/>
<evidence type="ECO:0000256" key="11">
    <source>
        <dbReference type="RuleBase" id="RU363075"/>
    </source>
</evidence>
<sequence length="593" mass="64491">MASISRLFHVLLFLYCTSLSLLHPDELAQSLVPALVIDSSSFTRVLNTEKVSDARSSTPWGTSSSSAAVPWEFTSSYRARSCFVPAITALPSFKAVHAINSFRRRVFKQQQHASLGATTTAFLRIAMTKINAAMLTATAHNAATQAAQAAIQTTNANAYTFVPLAWPTYVLGAKPLANAVEAVLYASLIAMNARSLRNPTQGKLTMLAVATGVVVAVGCTVRFTFVAFAAPLVAHGAWMAACSHQRKGGSITDAGVRAVTHAIVVATVVAVGLLGTARLDAACYERHGATFDALSGAKSRLGEVPRFLFTWLNNLRYNADGERVAREHGRHHRLTHVLVSMPWLCGPAYVFFMWKGALAFARTMRAPRDAVRVAYRNPAVALRAALFASVILPLALLSISPHQEPRFLLPVAWTVQWSASIDGFGNLGAFWRTAHATHQLIMPLVYAAAHQGGVVRSQLAVLGVAPLTCLRMNATEVPCSLEVAYAQTYPPSAALFDTTISDGVRIHVTDCMEDAACMARSLQMAHVVVAPPRAMRKMTTWRVERILFPHFSGETTPDEMSKALFDDLLHRGDTRSAWRRAYESLCLNVYTRI</sequence>
<evidence type="ECO:0000256" key="5">
    <source>
        <dbReference type="ARBA" id="ARBA00022679"/>
    </source>
</evidence>
<dbReference type="EMBL" id="BNJQ01000030">
    <property type="protein sequence ID" value="GHP10693.1"/>
    <property type="molecule type" value="Genomic_DNA"/>
</dbReference>
<feature type="transmembrane region" description="Helical" evidence="11">
    <location>
        <begin position="204"/>
        <end position="233"/>
    </location>
</feature>
<dbReference type="Proteomes" id="UP000660262">
    <property type="component" value="Unassembled WGS sequence"/>
</dbReference>
<keyword evidence="6 11" id="KW-0812">Transmembrane</keyword>
<dbReference type="Pfam" id="PF03901">
    <property type="entry name" value="Glyco_transf_22"/>
    <property type="match status" value="1"/>
</dbReference>
<evidence type="ECO:0000256" key="10">
    <source>
        <dbReference type="ARBA" id="ARBA00038466"/>
    </source>
</evidence>
<reference evidence="13" key="1">
    <citation type="submission" date="2020-10" db="EMBL/GenBank/DDBJ databases">
        <title>Unveiling of a novel bifunctional photoreceptor, Dualchrome1, isolated from a cosmopolitan green alga.</title>
        <authorList>
            <person name="Suzuki S."/>
            <person name="Kawachi M."/>
        </authorList>
    </citation>
    <scope>NUCLEOTIDE SEQUENCE</scope>
    <source>
        <strain evidence="13">NIES 2893</strain>
    </source>
</reference>
<dbReference type="PANTHER" id="PTHR22760">
    <property type="entry name" value="GLYCOSYLTRANSFERASE"/>
    <property type="match status" value="1"/>
</dbReference>
<keyword evidence="8 11" id="KW-1133">Transmembrane helix</keyword>
<evidence type="ECO:0000256" key="2">
    <source>
        <dbReference type="ARBA" id="ARBA00004687"/>
    </source>
</evidence>
<keyword evidence="14" id="KW-1185">Reference proteome</keyword>
<dbReference type="GO" id="GO:0006506">
    <property type="term" value="P:GPI anchor biosynthetic process"/>
    <property type="evidence" value="ECO:0007669"/>
    <property type="project" value="UniProtKB-KW"/>
</dbReference>
<comment type="pathway">
    <text evidence="2">Glycolipid biosynthesis; glycosylphosphatidylinositol-anchor biosynthesis.</text>
</comment>
<evidence type="ECO:0000313" key="14">
    <source>
        <dbReference type="Proteomes" id="UP000660262"/>
    </source>
</evidence>
<dbReference type="GO" id="GO:0005789">
    <property type="term" value="C:endoplasmic reticulum membrane"/>
    <property type="evidence" value="ECO:0007669"/>
    <property type="project" value="UniProtKB-SubCell"/>
</dbReference>
<keyword evidence="3" id="KW-0337">GPI-anchor biosynthesis</keyword>
<comment type="subcellular location">
    <subcellularLocation>
        <location evidence="1 11">Endoplasmic reticulum membrane</location>
        <topology evidence="1 11">Multi-pass membrane protein</topology>
    </subcellularLocation>
</comment>
<evidence type="ECO:0000256" key="4">
    <source>
        <dbReference type="ARBA" id="ARBA00022676"/>
    </source>
</evidence>
<keyword evidence="4 11" id="KW-0328">Glycosyltransferase</keyword>
<name>A0A830HVA2_9CHLO</name>
<accession>A0A830HVA2</accession>
<comment type="caution">
    <text evidence="13">The sequence shown here is derived from an EMBL/GenBank/DDBJ whole genome shotgun (WGS) entry which is preliminary data.</text>
</comment>
<dbReference type="InterPro" id="IPR005599">
    <property type="entry name" value="GPI_mannosylTrfase"/>
</dbReference>
<dbReference type="AlphaFoldDB" id="A0A830HVA2"/>
<dbReference type="OrthoDB" id="10066429at2759"/>
<keyword evidence="7 11" id="KW-0256">Endoplasmic reticulum</keyword>
<feature type="chain" id="PRO_5032915429" description="Mannosyltransferase" evidence="12">
    <location>
        <begin position="23"/>
        <end position="593"/>
    </location>
</feature>
<feature type="transmembrane region" description="Helical" evidence="11">
    <location>
        <begin position="254"/>
        <end position="274"/>
    </location>
</feature>
<evidence type="ECO:0000256" key="1">
    <source>
        <dbReference type="ARBA" id="ARBA00004477"/>
    </source>
</evidence>
<comment type="caution">
    <text evidence="11">Lacks conserved residue(s) required for the propagation of feature annotation.</text>
</comment>
<organism evidence="13 14">
    <name type="scientific">Pycnococcus provasolii</name>
    <dbReference type="NCBI Taxonomy" id="41880"/>
    <lineage>
        <taxon>Eukaryota</taxon>
        <taxon>Viridiplantae</taxon>
        <taxon>Chlorophyta</taxon>
        <taxon>Pseudoscourfieldiophyceae</taxon>
        <taxon>Pseudoscourfieldiales</taxon>
        <taxon>Pycnococcaceae</taxon>
        <taxon>Pycnococcus</taxon>
    </lineage>
</organism>
<gene>
    <name evidence="13" type="ORF">PPROV_000942300</name>
</gene>
<dbReference type="EC" id="2.4.1.-" evidence="11"/>
<evidence type="ECO:0000256" key="12">
    <source>
        <dbReference type="SAM" id="SignalP"/>
    </source>
</evidence>
<protein>
    <recommendedName>
        <fullName evidence="11">Mannosyltransferase</fullName>
        <ecNumber evidence="11">2.4.1.-</ecNumber>
    </recommendedName>
</protein>
<keyword evidence="5" id="KW-0808">Transferase</keyword>
<dbReference type="GO" id="GO:0000026">
    <property type="term" value="F:alpha-1,2-mannosyltransferase activity"/>
    <property type="evidence" value="ECO:0007669"/>
    <property type="project" value="TreeGrafter"/>
</dbReference>
<evidence type="ECO:0000256" key="6">
    <source>
        <dbReference type="ARBA" id="ARBA00022692"/>
    </source>
</evidence>